<dbReference type="STRING" id="1233.SAMN05216387_102170"/>
<dbReference type="EMBL" id="FOBH01000002">
    <property type="protein sequence ID" value="SEK61739.1"/>
    <property type="molecule type" value="Genomic_DNA"/>
</dbReference>
<keyword evidence="3" id="KW-1185">Reference proteome</keyword>
<protein>
    <submittedName>
        <fullName evidence="2">GDSL-like Lipase/Acylhydrolase family protein</fullName>
    </submittedName>
</protein>
<dbReference type="InterPro" id="IPR013830">
    <property type="entry name" value="SGNH_hydro"/>
</dbReference>
<evidence type="ECO:0000259" key="1">
    <source>
        <dbReference type="Pfam" id="PF13472"/>
    </source>
</evidence>
<dbReference type="Gene3D" id="3.40.50.1110">
    <property type="entry name" value="SGNH hydrolase"/>
    <property type="match status" value="1"/>
</dbReference>
<dbReference type="Proteomes" id="UP000198620">
    <property type="component" value="Unassembled WGS sequence"/>
</dbReference>
<dbReference type="AlphaFoldDB" id="A0A1H7IGZ9"/>
<proteinExistence type="predicted"/>
<dbReference type="GO" id="GO:0016788">
    <property type="term" value="F:hydrolase activity, acting on ester bonds"/>
    <property type="evidence" value="ECO:0007669"/>
    <property type="project" value="UniProtKB-ARBA"/>
</dbReference>
<gene>
    <name evidence="2" type="ORF">SAMN05216387_102170</name>
</gene>
<evidence type="ECO:0000313" key="3">
    <source>
        <dbReference type="Proteomes" id="UP000198620"/>
    </source>
</evidence>
<dbReference type="CDD" id="cd00229">
    <property type="entry name" value="SGNH_hydrolase"/>
    <property type="match status" value="1"/>
</dbReference>
<name>A0A1H7IGZ9_9PROT</name>
<dbReference type="SUPFAM" id="SSF52266">
    <property type="entry name" value="SGNH hydrolase"/>
    <property type="match status" value="1"/>
</dbReference>
<accession>A0A1H7IGZ9</accession>
<dbReference type="Pfam" id="PF13472">
    <property type="entry name" value="Lipase_GDSL_2"/>
    <property type="match status" value="1"/>
</dbReference>
<dbReference type="InterPro" id="IPR036514">
    <property type="entry name" value="SGNH_hydro_sf"/>
</dbReference>
<organism evidence="2 3">
    <name type="scientific">Nitrosovibrio tenuis</name>
    <dbReference type="NCBI Taxonomy" id="1233"/>
    <lineage>
        <taxon>Bacteria</taxon>
        <taxon>Pseudomonadati</taxon>
        <taxon>Pseudomonadota</taxon>
        <taxon>Betaproteobacteria</taxon>
        <taxon>Nitrosomonadales</taxon>
        <taxon>Nitrosomonadaceae</taxon>
        <taxon>Nitrosovibrio</taxon>
    </lineage>
</organism>
<reference evidence="2 3" key="1">
    <citation type="submission" date="2016-10" db="EMBL/GenBank/DDBJ databases">
        <authorList>
            <person name="de Groot N.N."/>
        </authorList>
    </citation>
    <scope>NUCLEOTIDE SEQUENCE [LARGE SCALE GENOMIC DNA]</scope>
    <source>
        <strain evidence="2 3">Nv1</strain>
    </source>
</reference>
<feature type="domain" description="SGNH hydrolase-type esterase" evidence="1">
    <location>
        <begin position="49"/>
        <end position="224"/>
    </location>
</feature>
<dbReference type="RefSeq" id="WP_245727642.1">
    <property type="nucleotide sequence ID" value="NZ_FOBH01000002.1"/>
</dbReference>
<sequence>MDISTVVNNGELDDGRRRWLRTFVACTTAMAMDAFGATSPSRIFTLFTFGDSILDCARYNEYGVHPGQLIVRNDDCLFPGFKGRDLFSFGPAQLDHRAQDGALVDDLRRQARGLQVAGPAVALVTIGGNDLIEGLAADRGEGIERFRQRLDAFLRTLPVRPVLLGTVYDPTFGDDSRNFLNVDPRIARPNFNRMNQVIKELASRYGQLIDIHQHFLGGDPSWFTQTIEPSLRGASEVRAAFLPAVLKVRDEQCGGAA</sequence>
<keyword evidence="2" id="KW-0378">Hydrolase</keyword>
<evidence type="ECO:0000313" key="2">
    <source>
        <dbReference type="EMBL" id="SEK61739.1"/>
    </source>
</evidence>